<dbReference type="Proteomes" id="UP000030746">
    <property type="component" value="Unassembled WGS sequence"/>
</dbReference>
<dbReference type="Gene3D" id="3.40.50.720">
    <property type="entry name" value="NAD(P)-binding Rossmann-like Domain"/>
    <property type="match status" value="1"/>
</dbReference>
<dbReference type="Pfam" id="PF00106">
    <property type="entry name" value="adh_short"/>
    <property type="match status" value="2"/>
</dbReference>
<dbReference type="GeneID" id="20238999"/>
<keyword evidence="4" id="KW-1185">Reference proteome</keyword>
<dbReference type="EMBL" id="KB202014">
    <property type="protein sequence ID" value="ESO92896.1"/>
    <property type="molecule type" value="Genomic_DNA"/>
</dbReference>
<keyword evidence="2" id="KW-0560">Oxidoreductase</keyword>
<dbReference type="HOGENOM" id="CLU_010194_44_5_1"/>
<comment type="similarity">
    <text evidence="1">Belongs to the short-chain dehydrogenases/reductases (SDR) family.</text>
</comment>
<dbReference type="PANTHER" id="PTHR24320">
    <property type="entry name" value="RETINOL DEHYDROGENASE"/>
    <property type="match status" value="1"/>
</dbReference>
<proteinExistence type="inferred from homology"/>
<evidence type="ECO:0000313" key="3">
    <source>
        <dbReference type="EMBL" id="ESO92896.1"/>
    </source>
</evidence>
<reference evidence="3 4" key="1">
    <citation type="journal article" date="2013" name="Nature">
        <title>Insights into bilaterian evolution from three spiralian genomes.</title>
        <authorList>
            <person name="Simakov O."/>
            <person name="Marletaz F."/>
            <person name="Cho S.J."/>
            <person name="Edsinger-Gonzales E."/>
            <person name="Havlak P."/>
            <person name="Hellsten U."/>
            <person name="Kuo D.H."/>
            <person name="Larsson T."/>
            <person name="Lv J."/>
            <person name="Arendt D."/>
            <person name="Savage R."/>
            <person name="Osoegawa K."/>
            <person name="de Jong P."/>
            <person name="Grimwood J."/>
            <person name="Chapman J.A."/>
            <person name="Shapiro H."/>
            <person name="Aerts A."/>
            <person name="Otillar R.P."/>
            <person name="Terry A.Y."/>
            <person name="Boore J.L."/>
            <person name="Grigoriev I.V."/>
            <person name="Lindberg D.R."/>
            <person name="Seaver E.C."/>
            <person name="Weisblat D.A."/>
            <person name="Putnam N.H."/>
            <person name="Rokhsar D.S."/>
        </authorList>
    </citation>
    <scope>NUCLEOTIDE SEQUENCE [LARGE SCALE GENOMIC DNA]</scope>
</reference>
<dbReference type="GO" id="GO:0016491">
    <property type="term" value="F:oxidoreductase activity"/>
    <property type="evidence" value="ECO:0007669"/>
    <property type="project" value="UniProtKB-KW"/>
</dbReference>
<dbReference type="STRING" id="225164.V4AHN3"/>
<protein>
    <submittedName>
        <fullName evidence="3">Uncharacterized protein</fullName>
    </submittedName>
</protein>
<dbReference type="SUPFAM" id="SSF51735">
    <property type="entry name" value="NAD(P)-binding Rossmann-fold domains"/>
    <property type="match status" value="1"/>
</dbReference>
<dbReference type="KEGG" id="lgi:LOTGIDRAFT_162375"/>
<gene>
    <name evidence="3" type="ORF">LOTGIDRAFT_162375</name>
</gene>
<dbReference type="InterPro" id="IPR002347">
    <property type="entry name" value="SDR_fam"/>
</dbReference>
<dbReference type="OMA" id="KPDGVNW"/>
<dbReference type="OrthoDB" id="191139at2759"/>
<dbReference type="AlphaFoldDB" id="V4AHN3"/>
<evidence type="ECO:0000256" key="2">
    <source>
        <dbReference type="ARBA" id="ARBA00023002"/>
    </source>
</evidence>
<dbReference type="InterPro" id="IPR036291">
    <property type="entry name" value="NAD(P)-bd_dom_sf"/>
</dbReference>
<sequence length="257" mass="28667">MGSSISFPEVEISPERTYLITGGNSGIGYIAAREIARMGGHVIIACRNMVKADAAIKRMQEEYEEHLTSKQSPADISELKKLNIEKMELDLASFASTQRFIETFKARNCALDVLICNAGVVTDKEITEDNHELMLQVNFLSHFIITVHLLPILLKCGEDSRVMSMFWLNRHLKDKSVSIISLHPGFVDTQMTRQNIYSKYFVSGFAKKAVDGGATTIKAAVDPNLQGQSDIYLDLCKIKSPSSLSRLVKNCSMRESQ</sequence>
<dbReference type="CTD" id="20238999"/>
<organism evidence="3 4">
    <name type="scientific">Lottia gigantea</name>
    <name type="common">Giant owl limpet</name>
    <dbReference type="NCBI Taxonomy" id="225164"/>
    <lineage>
        <taxon>Eukaryota</taxon>
        <taxon>Metazoa</taxon>
        <taxon>Spiralia</taxon>
        <taxon>Lophotrochozoa</taxon>
        <taxon>Mollusca</taxon>
        <taxon>Gastropoda</taxon>
        <taxon>Patellogastropoda</taxon>
        <taxon>Lottioidea</taxon>
        <taxon>Lottiidae</taxon>
        <taxon>Lottia</taxon>
    </lineage>
</organism>
<evidence type="ECO:0000313" key="4">
    <source>
        <dbReference type="Proteomes" id="UP000030746"/>
    </source>
</evidence>
<dbReference type="RefSeq" id="XP_009056580.1">
    <property type="nucleotide sequence ID" value="XM_009058332.1"/>
</dbReference>
<name>V4AHN3_LOTGI</name>
<dbReference type="PANTHER" id="PTHR24320:SF152">
    <property type="entry name" value="SHORT-CHAIN DEHYDROGENASE_REDUCTASE FAMILY PROTEIN"/>
    <property type="match status" value="1"/>
</dbReference>
<dbReference type="PRINTS" id="PR00081">
    <property type="entry name" value="GDHRDH"/>
</dbReference>
<accession>V4AHN3</accession>
<evidence type="ECO:0000256" key="1">
    <source>
        <dbReference type="ARBA" id="ARBA00006484"/>
    </source>
</evidence>